<dbReference type="Pfam" id="PF18203">
    <property type="entry name" value="IPTL-CTERM"/>
    <property type="match status" value="1"/>
</dbReference>
<reference evidence="2 3" key="1">
    <citation type="submission" date="2020-07" db="EMBL/GenBank/DDBJ databases">
        <authorList>
            <person name="Maaloum M."/>
        </authorList>
    </citation>
    <scope>NUCLEOTIDE SEQUENCE [LARGE SCALE GENOMIC DNA]</scope>
    <source>
        <strain evidence="2 3">GCS-AN-3</strain>
    </source>
</reference>
<evidence type="ECO:0000259" key="1">
    <source>
        <dbReference type="Pfam" id="PF18203"/>
    </source>
</evidence>
<organism evidence="2 3">
    <name type="scientific">Ottowia beijingensis</name>
    <dbReference type="NCBI Taxonomy" id="1207057"/>
    <lineage>
        <taxon>Bacteria</taxon>
        <taxon>Pseudomonadati</taxon>
        <taxon>Pseudomonadota</taxon>
        <taxon>Betaproteobacteria</taxon>
        <taxon>Burkholderiales</taxon>
        <taxon>Comamonadaceae</taxon>
        <taxon>Ottowia</taxon>
    </lineage>
</organism>
<proteinExistence type="predicted"/>
<gene>
    <name evidence="2" type="ORF">H0I39_05495</name>
</gene>
<dbReference type="Proteomes" id="UP000589716">
    <property type="component" value="Unassembled WGS sequence"/>
</dbReference>
<evidence type="ECO:0000313" key="3">
    <source>
        <dbReference type="Proteomes" id="UP000589716"/>
    </source>
</evidence>
<dbReference type="NCBIfam" id="TIGR04174">
    <property type="entry name" value="IPTL_CTERM"/>
    <property type="match status" value="1"/>
</dbReference>
<dbReference type="AlphaFoldDB" id="A0A853ILT2"/>
<protein>
    <submittedName>
        <fullName evidence="2">IPTL-CTERM sorting domain-containing protein</fullName>
    </submittedName>
</protein>
<name>A0A853ILT2_9BURK</name>
<sequence length="272" mass="26706">MAGTVAPGSHTVTYRICRTDTLPQPLCATAQATLQVNASIVPTVDNAPGPLPAGTAGTPIANVAVNDQVNGAPATLGTGGNATVAPSGAWPGGISLDADTGAVSVLPTVPAGNYSLPYTLCDRFGHCADSTVNFTLTAATLAAGGDSGSATAGQDSTPVANVAANDTINGQPVQLGAGGNATVATSGTWPAGITLDPATGAVQVAASVPPGQHTLSYQLCPLNGDPCVTATVTLQVVGAAGTVAVPTVSQWGLMLLGSLLLLPGLRRLRQRP</sequence>
<dbReference type="InterPro" id="IPR013783">
    <property type="entry name" value="Ig-like_fold"/>
</dbReference>
<dbReference type="RefSeq" id="WP_180549838.1">
    <property type="nucleotide sequence ID" value="NZ_JACCKX010000001.1"/>
</dbReference>
<accession>A0A853ILT2</accession>
<feature type="domain" description="IPTL-CTERM protein sorting" evidence="1">
    <location>
        <begin position="244"/>
        <end position="269"/>
    </location>
</feature>
<dbReference type="Gene3D" id="2.60.40.10">
    <property type="entry name" value="Immunoglobulins"/>
    <property type="match status" value="1"/>
</dbReference>
<dbReference type="InterPro" id="IPR026442">
    <property type="entry name" value="IPTL_CTERM"/>
</dbReference>
<evidence type="ECO:0000313" key="2">
    <source>
        <dbReference type="EMBL" id="NZA01356.1"/>
    </source>
</evidence>
<dbReference type="EMBL" id="JACCKX010000001">
    <property type="protein sequence ID" value="NZA01356.1"/>
    <property type="molecule type" value="Genomic_DNA"/>
</dbReference>
<keyword evidence="3" id="KW-1185">Reference proteome</keyword>
<comment type="caution">
    <text evidence="2">The sequence shown here is derived from an EMBL/GenBank/DDBJ whole genome shotgun (WGS) entry which is preliminary data.</text>
</comment>